<dbReference type="Pfam" id="PF04029">
    <property type="entry name" value="2-ph_phosp"/>
    <property type="match status" value="1"/>
</dbReference>
<dbReference type="EMBL" id="FNOK01000051">
    <property type="protein sequence ID" value="SDZ20210.1"/>
    <property type="molecule type" value="Genomic_DNA"/>
</dbReference>
<evidence type="ECO:0000313" key="3">
    <source>
        <dbReference type="Proteomes" id="UP000199529"/>
    </source>
</evidence>
<dbReference type="AlphaFoldDB" id="A0A1H3R3J8"/>
<reference evidence="3" key="1">
    <citation type="submission" date="2016-10" db="EMBL/GenBank/DDBJ databases">
        <authorList>
            <person name="Varghese N."/>
            <person name="Submissions S."/>
        </authorList>
    </citation>
    <scope>NUCLEOTIDE SEQUENCE [LARGE SCALE GENOMIC DNA]</scope>
    <source>
        <strain evidence="3">CGMCC 4.3530</strain>
    </source>
</reference>
<keyword evidence="3" id="KW-1185">Reference proteome</keyword>
<dbReference type="Gene3D" id="3.90.1560.10">
    <property type="entry name" value="ComB-like"/>
    <property type="match status" value="1"/>
</dbReference>
<proteinExistence type="predicted"/>
<gene>
    <name evidence="2" type="ORF">SAMN05216215_105143</name>
</gene>
<dbReference type="GO" id="GO:0000287">
    <property type="term" value="F:magnesium ion binding"/>
    <property type="evidence" value="ECO:0007669"/>
    <property type="project" value="InterPro"/>
</dbReference>
<dbReference type="InterPro" id="IPR005238">
    <property type="entry name" value="ComB-like"/>
</dbReference>
<dbReference type="GO" id="GO:0050532">
    <property type="term" value="F:2-phosphosulfolactate phosphatase activity"/>
    <property type="evidence" value="ECO:0007669"/>
    <property type="project" value="InterPro"/>
</dbReference>
<dbReference type="InterPro" id="IPR036702">
    <property type="entry name" value="ComB-like_sf"/>
</dbReference>
<dbReference type="Proteomes" id="UP000199529">
    <property type="component" value="Unassembled WGS sequence"/>
</dbReference>
<accession>A0A1H3R3J8</accession>
<organism evidence="2 3">
    <name type="scientific">Saccharopolyspora shandongensis</name>
    <dbReference type="NCBI Taxonomy" id="418495"/>
    <lineage>
        <taxon>Bacteria</taxon>
        <taxon>Bacillati</taxon>
        <taxon>Actinomycetota</taxon>
        <taxon>Actinomycetes</taxon>
        <taxon>Pseudonocardiales</taxon>
        <taxon>Pseudonocardiaceae</taxon>
        <taxon>Saccharopolyspora</taxon>
    </lineage>
</organism>
<evidence type="ECO:0000256" key="1">
    <source>
        <dbReference type="ARBA" id="ARBA00021948"/>
    </source>
</evidence>
<dbReference type="SUPFAM" id="SSF142823">
    <property type="entry name" value="ComB-like"/>
    <property type="match status" value="1"/>
</dbReference>
<sequence>MTSIDVHTDWALPGLRAMADHPVLVVVDVLSFSTAVDVATGTGARVMPLRWQDESAPDDVVLARPRSLDEWSLSPSSLRTLTPDVLLGLPSPNGATLCAEAVATGATVFAGCLRNAGAVARAAARVGGPIGIVAAGERRDGQLRPAIEDQLGAGAIISALPGRRSPEAELAAAAFQAVSGEIGAMLADCESGRELAEWGFAHDVSLAAEVDCSGRAPVLRDGILTAG</sequence>
<name>A0A1H3R3J8_9PSEU</name>
<protein>
    <recommendedName>
        <fullName evidence="1">Probable 2-phosphosulfolactate phosphatase</fullName>
    </recommendedName>
</protein>
<dbReference type="STRING" id="418495.SAMN05216215_105143"/>
<evidence type="ECO:0000313" key="2">
    <source>
        <dbReference type="EMBL" id="SDZ20210.1"/>
    </source>
</evidence>